<protein>
    <submittedName>
        <fullName evidence="7">Outer membrane channel protein</fullName>
    </submittedName>
</protein>
<evidence type="ECO:0000256" key="4">
    <source>
        <dbReference type="ARBA" id="ARBA00022692"/>
    </source>
</evidence>
<dbReference type="EMBL" id="MLJW01000060">
    <property type="protein sequence ID" value="OIR04125.1"/>
    <property type="molecule type" value="Genomic_DNA"/>
</dbReference>
<evidence type="ECO:0000256" key="2">
    <source>
        <dbReference type="ARBA" id="ARBA00022448"/>
    </source>
</evidence>
<evidence type="ECO:0000256" key="1">
    <source>
        <dbReference type="ARBA" id="ARBA00004442"/>
    </source>
</evidence>
<name>A0A1J5SJ09_9ZZZZ</name>
<keyword evidence="3" id="KW-1134">Transmembrane beta strand</keyword>
<dbReference type="Gene3D" id="1.20.1600.10">
    <property type="entry name" value="Outer membrane efflux proteins (OEP)"/>
    <property type="match status" value="1"/>
</dbReference>
<dbReference type="GO" id="GO:0015562">
    <property type="term" value="F:efflux transmembrane transporter activity"/>
    <property type="evidence" value="ECO:0007669"/>
    <property type="project" value="InterPro"/>
</dbReference>
<evidence type="ECO:0000256" key="5">
    <source>
        <dbReference type="ARBA" id="ARBA00023136"/>
    </source>
</evidence>
<dbReference type="Pfam" id="PF02321">
    <property type="entry name" value="OEP"/>
    <property type="match status" value="2"/>
</dbReference>
<evidence type="ECO:0000313" key="7">
    <source>
        <dbReference type="EMBL" id="OIR04125.1"/>
    </source>
</evidence>
<organism evidence="7">
    <name type="scientific">mine drainage metagenome</name>
    <dbReference type="NCBI Taxonomy" id="410659"/>
    <lineage>
        <taxon>unclassified sequences</taxon>
        <taxon>metagenomes</taxon>
        <taxon>ecological metagenomes</taxon>
    </lineage>
</organism>
<proteinExistence type="predicted"/>
<dbReference type="InterPro" id="IPR051906">
    <property type="entry name" value="TolC-like"/>
</dbReference>
<evidence type="ECO:0000256" key="3">
    <source>
        <dbReference type="ARBA" id="ARBA00022452"/>
    </source>
</evidence>
<evidence type="ECO:0000256" key="6">
    <source>
        <dbReference type="ARBA" id="ARBA00023237"/>
    </source>
</evidence>
<keyword evidence="2" id="KW-0813">Transport</keyword>
<dbReference type="GO" id="GO:0009279">
    <property type="term" value="C:cell outer membrane"/>
    <property type="evidence" value="ECO:0007669"/>
    <property type="project" value="UniProtKB-SubCell"/>
</dbReference>
<dbReference type="InterPro" id="IPR003423">
    <property type="entry name" value="OMP_efflux"/>
</dbReference>
<keyword evidence="5" id="KW-0472">Membrane</keyword>
<dbReference type="GO" id="GO:0015288">
    <property type="term" value="F:porin activity"/>
    <property type="evidence" value="ECO:0007669"/>
    <property type="project" value="TreeGrafter"/>
</dbReference>
<accession>A0A1J5SJ09</accession>
<sequence length="495" mass="53752">MAKTLNLLLAASTLFTLPFAVQAEEPTPAQPQAQEAPLTLEECVARALQKNFDIKIQGYNTQIANENLTIAKADYVPVFTANAQKGKTSYYGVNSSSSSTTESIGFSQKISTGAIVSLATGLAYQHSQSQLLTPGSLNPAYVGNVTLNLTQPLLSGAGTTANLAAIRRAKLGVGIASLAYKGSVLQVIDNVENAYYNLCFNFDQLGVKKHSLELAQALYNEAVSRRQVGVATDLDVLQAKVGVEQARQGVILAMQSLQDSQDSLFNLIGQFEFTDVLRPVRFPTVSIDVPTFDAAYKLAQENQPNLLASQMTVKQYAIDASTARNARLPSLDLGASLGYNTRESTASRAYNEIGSNGGYDWQVGLTFSMPWGLKAENARYRSALHTLDQSRTQLLQLEQNLMLQVRSAVRAVRANLDSVKVAATATQLSEQQYELERARFAAGLSTAQLVLQSQDNLEQTRMSELQAKVTLRIAVAALQQLEGTSLEHFKVELSR</sequence>
<dbReference type="PANTHER" id="PTHR30026">
    <property type="entry name" value="OUTER MEMBRANE PROTEIN TOLC"/>
    <property type="match status" value="1"/>
</dbReference>
<dbReference type="GO" id="GO:1990281">
    <property type="term" value="C:efflux pump complex"/>
    <property type="evidence" value="ECO:0007669"/>
    <property type="project" value="TreeGrafter"/>
</dbReference>
<comment type="caution">
    <text evidence="7">The sequence shown here is derived from an EMBL/GenBank/DDBJ whole genome shotgun (WGS) entry which is preliminary data.</text>
</comment>
<keyword evidence="4" id="KW-0812">Transmembrane</keyword>
<gene>
    <name evidence="7" type="ORF">GALL_138560</name>
</gene>
<comment type="subcellular location">
    <subcellularLocation>
        <location evidence="1">Cell outer membrane</location>
    </subcellularLocation>
</comment>
<dbReference type="PANTHER" id="PTHR30026:SF20">
    <property type="entry name" value="OUTER MEMBRANE PROTEIN TOLC"/>
    <property type="match status" value="1"/>
</dbReference>
<dbReference type="AlphaFoldDB" id="A0A1J5SJ09"/>
<keyword evidence="6" id="KW-0998">Cell outer membrane</keyword>
<dbReference type="SUPFAM" id="SSF56954">
    <property type="entry name" value="Outer membrane efflux proteins (OEP)"/>
    <property type="match status" value="1"/>
</dbReference>
<reference evidence="7" key="1">
    <citation type="submission" date="2016-10" db="EMBL/GenBank/DDBJ databases">
        <title>Sequence of Gallionella enrichment culture.</title>
        <authorList>
            <person name="Poehlein A."/>
            <person name="Muehling M."/>
            <person name="Daniel R."/>
        </authorList>
    </citation>
    <scope>NUCLEOTIDE SEQUENCE</scope>
</reference>